<evidence type="ECO:0000256" key="2">
    <source>
        <dbReference type="SAM" id="Phobius"/>
    </source>
</evidence>
<evidence type="ECO:0000313" key="4">
    <source>
        <dbReference type="Proteomes" id="UP000799421"/>
    </source>
</evidence>
<organism evidence="3 4">
    <name type="scientific">Piedraia hortae CBS 480.64</name>
    <dbReference type="NCBI Taxonomy" id="1314780"/>
    <lineage>
        <taxon>Eukaryota</taxon>
        <taxon>Fungi</taxon>
        <taxon>Dikarya</taxon>
        <taxon>Ascomycota</taxon>
        <taxon>Pezizomycotina</taxon>
        <taxon>Dothideomycetes</taxon>
        <taxon>Dothideomycetidae</taxon>
        <taxon>Capnodiales</taxon>
        <taxon>Piedraiaceae</taxon>
        <taxon>Piedraia</taxon>
    </lineage>
</organism>
<keyword evidence="4" id="KW-1185">Reference proteome</keyword>
<sequence length="118" mass="12737">MHGRRKNAGNDSTSSGRRLADGSRLGSSLGGGTSHILPTPAIITRVALQQVGYWLLGPVLLVGPFISSAVFARLSYVHPPPWWPSETWTSECACPSRRTLLPRASVTGRKQQRDGFPA</sequence>
<evidence type="ECO:0000256" key="1">
    <source>
        <dbReference type="SAM" id="MobiDB-lite"/>
    </source>
</evidence>
<gene>
    <name evidence="3" type="ORF">K470DRAFT_125021</name>
</gene>
<proteinExistence type="predicted"/>
<accession>A0A6A7C7L3</accession>
<reference evidence="3" key="1">
    <citation type="journal article" date="2020" name="Stud. Mycol.">
        <title>101 Dothideomycetes genomes: a test case for predicting lifestyles and emergence of pathogens.</title>
        <authorList>
            <person name="Haridas S."/>
            <person name="Albert R."/>
            <person name="Binder M."/>
            <person name="Bloem J."/>
            <person name="Labutti K."/>
            <person name="Salamov A."/>
            <person name="Andreopoulos B."/>
            <person name="Baker S."/>
            <person name="Barry K."/>
            <person name="Bills G."/>
            <person name="Bluhm B."/>
            <person name="Cannon C."/>
            <person name="Castanera R."/>
            <person name="Culley D."/>
            <person name="Daum C."/>
            <person name="Ezra D."/>
            <person name="Gonzalez J."/>
            <person name="Henrissat B."/>
            <person name="Kuo A."/>
            <person name="Liang C."/>
            <person name="Lipzen A."/>
            <person name="Lutzoni F."/>
            <person name="Magnuson J."/>
            <person name="Mondo S."/>
            <person name="Nolan M."/>
            <person name="Ohm R."/>
            <person name="Pangilinan J."/>
            <person name="Park H.-J."/>
            <person name="Ramirez L."/>
            <person name="Alfaro M."/>
            <person name="Sun H."/>
            <person name="Tritt A."/>
            <person name="Yoshinaga Y."/>
            <person name="Zwiers L.-H."/>
            <person name="Turgeon B."/>
            <person name="Goodwin S."/>
            <person name="Spatafora J."/>
            <person name="Crous P."/>
            <person name="Grigoriev I."/>
        </authorList>
    </citation>
    <scope>NUCLEOTIDE SEQUENCE</scope>
    <source>
        <strain evidence="3">CBS 480.64</strain>
    </source>
</reference>
<name>A0A6A7C7L3_9PEZI</name>
<evidence type="ECO:0000313" key="3">
    <source>
        <dbReference type="EMBL" id="KAF2863393.1"/>
    </source>
</evidence>
<dbReference type="Proteomes" id="UP000799421">
    <property type="component" value="Unassembled WGS sequence"/>
</dbReference>
<keyword evidence="2" id="KW-0472">Membrane</keyword>
<protein>
    <submittedName>
        <fullName evidence="3">Uncharacterized protein</fullName>
    </submittedName>
</protein>
<keyword evidence="2" id="KW-1133">Transmembrane helix</keyword>
<keyword evidence="2" id="KW-0812">Transmembrane</keyword>
<dbReference type="EMBL" id="MU005961">
    <property type="protein sequence ID" value="KAF2863393.1"/>
    <property type="molecule type" value="Genomic_DNA"/>
</dbReference>
<dbReference type="AlphaFoldDB" id="A0A6A7C7L3"/>
<feature type="region of interest" description="Disordered" evidence="1">
    <location>
        <begin position="1"/>
        <end position="35"/>
    </location>
</feature>
<feature type="transmembrane region" description="Helical" evidence="2">
    <location>
        <begin position="53"/>
        <end position="76"/>
    </location>
</feature>
<feature type="compositionally biased region" description="Low complexity" evidence="1">
    <location>
        <begin position="14"/>
        <end position="27"/>
    </location>
</feature>